<gene>
    <name evidence="2" type="ORF">E1298_12730</name>
</gene>
<dbReference type="Proteomes" id="UP000294513">
    <property type="component" value="Unassembled WGS sequence"/>
</dbReference>
<protein>
    <submittedName>
        <fullName evidence="2">Uncharacterized protein</fullName>
    </submittedName>
</protein>
<dbReference type="RefSeq" id="WP_131892650.1">
    <property type="nucleotide sequence ID" value="NZ_SMKU01000049.1"/>
</dbReference>
<dbReference type="OrthoDB" id="3483725at2"/>
<comment type="caution">
    <text evidence="2">The sequence shown here is derived from an EMBL/GenBank/DDBJ whole genome shotgun (WGS) entry which is preliminary data.</text>
</comment>
<evidence type="ECO:0000313" key="3">
    <source>
        <dbReference type="Proteomes" id="UP000294513"/>
    </source>
</evidence>
<dbReference type="EMBL" id="SMKU01000049">
    <property type="protein sequence ID" value="TDD90760.1"/>
    <property type="molecule type" value="Genomic_DNA"/>
</dbReference>
<dbReference type="AlphaFoldDB" id="A0A4R5BZ75"/>
<reference evidence="2 3" key="1">
    <citation type="submission" date="2019-03" db="EMBL/GenBank/DDBJ databases">
        <title>Draft genome sequences of novel Actinobacteria.</title>
        <authorList>
            <person name="Sahin N."/>
            <person name="Ay H."/>
            <person name="Saygin H."/>
        </authorList>
    </citation>
    <scope>NUCLEOTIDE SEQUENCE [LARGE SCALE GENOMIC DNA]</scope>
    <source>
        <strain evidence="2 3">H3C3</strain>
    </source>
</reference>
<accession>A0A4R5BZ75</accession>
<name>A0A4R5BZ75_9ACTN</name>
<evidence type="ECO:0000313" key="2">
    <source>
        <dbReference type="EMBL" id="TDD90760.1"/>
    </source>
</evidence>
<proteinExistence type="predicted"/>
<feature type="region of interest" description="Disordered" evidence="1">
    <location>
        <begin position="55"/>
        <end position="82"/>
    </location>
</feature>
<organism evidence="2 3">
    <name type="scientific">Actinomadura rubrisoli</name>
    <dbReference type="NCBI Taxonomy" id="2530368"/>
    <lineage>
        <taxon>Bacteria</taxon>
        <taxon>Bacillati</taxon>
        <taxon>Actinomycetota</taxon>
        <taxon>Actinomycetes</taxon>
        <taxon>Streptosporangiales</taxon>
        <taxon>Thermomonosporaceae</taxon>
        <taxon>Actinomadura</taxon>
    </lineage>
</organism>
<feature type="compositionally biased region" description="Basic and acidic residues" evidence="1">
    <location>
        <begin position="64"/>
        <end position="82"/>
    </location>
</feature>
<evidence type="ECO:0000256" key="1">
    <source>
        <dbReference type="SAM" id="MobiDB-lite"/>
    </source>
</evidence>
<sequence length="82" mass="9055">MSTVPAADDVEAQKIEAQKTALRAEFPAWSIIHTRDTGRWWATRGPLVREDLNQAAAADADTPDGLRSKLRELTAPRTRDGL</sequence>
<keyword evidence="3" id="KW-1185">Reference proteome</keyword>